<feature type="non-terminal residue" evidence="1">
    <location>
        <position position="51"/>
    </location>
</feature>
<protein>
    <submittedName>
        <fullName evidence="1">26209_t:CDS:1</fullName>
    </submittedName>
</protein>
<feature type="non-terminal residue" evidence="1">
    <location>
        <position position="1"/>
    </location>
</feature>
<comment type="caution">
    <text evidence="1">The sequence shown here is derived from an EMBL/GenBank/DDBJ whole genome shotgun (WGS) entry which is preliminary data.</text>
</comment>
<gene>
    <name evidence="1" type="ORF">RPERSI_LOCUS35988</name>
</gene>
<evidence type="ECO:0000313" key="2">
    <source>
        <dbReference type="Proteomes" id="UP000789920"/>
    </source>
</evidence>
<evidence type="ECO:0000313" key="1">
    <source>
        <dbReference type="EMBL" id="CAG8850239.1"/>
    </source>
</evidence>
<proteinExistence type="predicted"/>
<sequence length="51" mass="5727">AIIIANTNWQNIGLLADIGREIGSHIPIYTSHPSKLILSYLFPRLRNKIIA</sequence>
<dbReference type="Proteomes" id="UP000789920">
    <property type="component" value="Unassembled WGS sequence"/>
</dbReference>
<dbReference type="EMBL" id="CAJVQC010169839">
    <property type="protein sequence ID" value="CAG8850239.1"/>
    <property type="molecule type" value="Genomic_DNA"/>
</dbReference>
<name>A0ACA9SY76_9GLOM</name>
<organism evidence="1 2">
    <name type="scientific">Racocetra persica</name>
    <dbReference type="NCBI Taxonomy" id="160502"/>
    <lineage>
        <taxon>Eukaryota</taxon>
        <taxon>Fungi</taxon>
        <taxon>Fungi incertae sedis</taxon>
        <taxon>Mucoromycota</taxon>
        <taxon>Glomeromycotina</taxon>
        <taxon>Glomeromycetes</taxon>
        <taxon>Diversisporales</taxon>
        <taxon>Gigasporaceae</taxon>
        <taxon>Racocetra</taxon>
    </lineage>
</organism>
<keyword evidence="2" id="KW-1185">Reference proteome</keyword>
<accession>A0ACA9SY76</accession>
<reference evidence="1" key="1">
    <citation type="submission" date="2021-06" db="EMBL/GenBank/DDBJ databases">
        <authorList>
            <person name="Kallberg Y."/>
            <person name="Tangrot J."/>
            <person name="Rosling A."/>
        </authorList>
    </citation>
    <scope>NUCLEOTIDE SEQUENCE</scope>
    <source>
        <strain evidence="1">MA461A</strain>
    </source>
</reference>